<dbReference type="SUPFAM" id="SSF53756">
    <property type="entry name" value="UDP-Glycosyltransferase/glycogen phosphorylase"/>
    <property type="match status" value="1"/>
</dbReference>
<name>A0A5A9XGI4_9BACT</name>
<dbReference type="InterPro" id="IPR051199">
    <property type="entry name" value="LPS_LOS_Heptosyltrfase"/>
</dbReference>
<comment type="catalytic activity">
    <reaction evidence="5">
        <text>an L-alpha-D-Hep-(1-&gt;5)-[alpha-Kdo-(2-&gt;4)]-alpha-Kdo-(2-&gt;6)-lipid A + ADP-L-glycero-beta-D-manno-heptose = an L-alpha-D-Hep-(1-&gt;3)-L-alpha-D-Hep-(1-&gt;5)-[alpha-Kdo-(2-&gt;4)]-alpha-Kdo-(2-&gt;6)-lipid A + ADP + H(+)</text>
        <dbReference type="Rhea" id="RHEA:74071"/>
        <dbReference type="ChEBI" id="CHEBI:15378"/>
        <dbReference type="ChEBI" id="CHEBI:61506"/>
        <dbReference type="ChEBI" id="CHEBI:193068"/>
        <dbReference type="ChEBI" id="CHEBI:193069"/>
        <dbReference type="ChEBI" id="CHEBI:456216"/>
        <dbReference type="EC" id="2.4.99.24"/>
    </reaction>
</comment>
<evidence type="ECO:0000313" key="6">
    <source>
        <dbReference type="EMBL" id="KAA0892312.1"/>
    </source>
</evidence>
<comment type="similarity">
    <text evidence="3">Belongs to the glycosyltransferase 9 family.</text>
</comment>
<evidence type="ECO:0000256" key="4">
    <source>
        <dbReference type="ARBA" id="ARBA00044042"/>
    </source>
</evidence>
<organism evidence="6 7">
    <name type="scientific">Oryzomonas rubra</name>
    <dbReference type="NCBI Taxonomy" id="2509454"/>
    <lineage>
        <taxon>Bacteria</taxon>
        <taxon>Pseudomonadati</taxon>
        <taxon>Thermodesulfobacteriota</taxon>
        <taxon>Desulfuromonadia</taxon>
        <taxon>Geobacterales</taxon>
        <taxon>Geobacteraceae</taxon>
        <taxon>Oryzomonas</taxon>
    </lineage>
</organism>
<dbReference type="GO" id="GO:0009244">
    <property type="term" value="P:lipopolysaccharide core region biosynthetic process"/>
    <property type="evidence" value="ECO:0007669"/>
    <property type="project" value="TreeGrafter"/>
</dbReference>
<dbReference type="GO" id="GO:0005829">
    <property type="term" value="C:cytosol"/>
    <property type="evidence" value="ECO:0007669"/>
    <property type="project" value="TreeGrafter"/>
</dbReference>
<dbReference type="PANTHER" id="PTHR30160:SF7">
    <property type="entry name" value="ADP-HEPTOSE--LPS HEPTOSYLTRANSFERASE 2"/>
    <property type="match status" value="1"/>
</dbReference>
<dbReference type="OrthoDB" id="9797795at2"/>
<dbReference type="InterPro" id="IPR002201">
    <property type="entry name" value="Glyco_trans_9"/>
</dbReference>
<reference evidence="6 7" key="1">
    <citation type="submission" date="2019-04" db="EMBL/GenBank/DDBJ databases">
        <title>Geobacter ruber sp. nov., ferric-reducing bacteria isolated from paddy soil.</title>
        <authorList>
            <person name="Xu Z."/>
            <person name="Masuda Y."/>
            <person name="Itoh H."/>
            <person name="Senoo K."/>
        </authorList>
    </citation>
    <scope>NUCLEOTIDE SEQUENCE [LARGE SCALE GENOMIC DNA]</scope>
    <source>
        <strain evidence="6 7">Red88</strain>
    </source>
</reference>
<dbReference type="CDD" id="cd03789">
    <property type="entry name" value="GT9_LPS_heptosyltransferase"/>
    <property type="match status" value="1"/>
</dbReference>
<sequence length="350" mass="38023">MLPDRHKVRRILIRAVNWIGDAVMTTPALGLIREHYPEAEITLLANPPVAEVFSPHDWVDKVMVFDREGAHQGLRGRLRLASELRKRSFDMVIILPNSFDSALVPWLAGIPVRLGKSSDGRSLLLTGRYSQDETPPHRHEVQYYRNLVRHFGITGVDVLPRLCTTPAEDAAAEALLAKGGIPAGACVLAVNPGATYGSAKRWYPDRFADVARRLAAEWQARIVIFGSPGEAGIAADIEQRLGGDCLNMAGKTTVRELMALIKRSNFMVTNDSGPMHIAAAFDVPLVAIFGPTDHTGTAPYTVKAAIVRKGVACAPCKLRECPTDHRCMTAVTADDVVAAALALTQQPPQS</sequence>
<keyword evidence="1" id="KW-0328">Glycosyltransferase</keyword>
<dbReference type="NCBIfam" id="TIGR02195">
    <property type="entry name" value="heptsyl_trn_II"/>
    <property type="match status" value="1"/>
</dbReference>
<dbReference type="AlphaFoldDB" id="A0A5A9XGI4"/>
<dbReference type="FunFam" id="3.40.50.2000:FF:000023">
    <property type="entry name" value="ADP-heptose--LPS heptosyltransferase II"/>
    <property type="match status" value="1"/>
</dbReference>
<dbReference type="Gene3D" id="3.40.50.2000">
    <property type="entry name" value="Glycogen Phosphorylase B"/>
    <property type="match status" value="2"/>
</dbReference>
<dbReference type="GO" id="GO:0008713">
    <property type="term" value="F:ADP-heptose-lipopolysaccharide heptosyltransferase activity"/>
    <property type="evidence" value="ECO:0007669"/>
    <property type="project" value="UniProtKB-EC"/>
</dbReference>
<evidence type="ECO:0000256" key="2">
    <source>
        <dbReference type="ARBA" id="ARBA00022679"/>
    </source>
</evidence>
<dbReference type="PANTHER" id="PTHR30160">
    <property type="entry name" value="TETRAACYLDISACCHARIDE 4'-KINASE-RELATED"/>
    <property type="match status" value="1"/>
</dbReference>
<keyword evidence="2 6" id="KW-0808">Transferase</keyword>
<comment type="caution">
    <text evidence="6">The sequence shown here is derived from an EMBL/GenBank/DDBJ whole genome shotgun (WGS) entry which is preliminary data.</text>
</comment>
<evidence type="ECO:0000313" key="7">
    <source>
        <dbReference type="Proteomes" id="UP000324298"/>
    </source>
</evidence>
<gene>
    <name evidence="6" type="primary">waaF</name>
    <name evidence="6" type="ORF">ET418_07410</name>
</gene>
<dbReference type="InterPro" id="IPR011910">
    <property type="entry name" value="RfaF"/>
</dbReference>
<proteinExistence type="inferred from homology"/>
<dbReference type="Pfam" id="PF01075">
    <property type="entry name" value="Glyco_transf_9"/>
    <property type="match status" value="1"/>
</dbReference>
<protein>
    <recommendedName>
        <fullName evidence="4">lipopolysaccharide heptosyltransferase II</fullName>
        <ecNumber evidence="4">2.4.99.24</ecNumber>
    </recommendedName>
</protein>
<accession>A0A5A9XGI4</accession>
<dbReference type="Proteomes" id="UP000324298">
    <property type="component" value="Unassembled WGS sequence"/>
</dbReference>
<keyword evidence="7" id="KW-1185">Reference proteome</keyword>
<dbReference type="EMBL" id="SRSD01000004">
    <property type="protein sequence ID" value="KAA0892312.1"/>
    <property type="molecule type" value="Genomic_DNA"/>
</dbReference>
<evidence type="ECO:0000256" key="5">
    <source>
        <dbReference type="ARBA" id="ARBA00047503"/>
    </source>
</evidence>
<evidence type="ECO:0000256" key="1">
    <source>
        <dbReference type="ARBA" id="ARBA00022676"/>
    </source>
</evidence>
<evidence type="ECO:0000256" key="3">
    <source>
        <dbReference type="ARBA" id="ARBA00043995"/>
    </source>
</evidence>
<dbReference type="EC" id="2.4.99.24" evidence="4"/>